<dbReference type="GO" id="GO:0005737">
    <property type="term" value="C:cytoplasm"/>
    <property type="evidence" value="ECO:0007669"/>
    <property type="project" value="TreeGrafter"/>
</dbReference>
<dbReference type="AlphaFoldDB" id="A0A7M7QDS7"/>
<dbReference type="InterPro" id="IPR050584">
    <property type="entry name" value="Cholesterol_7-desaturase"/>
</dbReference>
<reference evidence="18" key="1">
    <citation type="submission" date="2021-01" db="UniProtKB">
        <authorList>
            <consortium name="EnsemblMetazoa"/>
        </authorList>
    </citation>
    <scope>IDENTIFICATION</scope>
</reference>
<evidence type="ECO:0000256" key="7">
    <source>
        <dbReference type="ARBA" id="ARBA00022989"/>
    </source>
</evidence>
<evidence type="ECO:0000256" key="16">
    <source>
        <dbReference type="ARBA" id="ARBA00049548"/>
    </source>
</evidence>
<dbReference type="Pfam" id="PF19298">
    <property type="entry name" value="KshA_C"/>
    <property type="match status" value="1"/>
</dbReference>
<keyword evidence="9" id="KW-0408">Iron</keyword>
<dbReference type="GO" id="GO:0170056">
    <property type="term" value="F:cholesterol 7-desaturase [NAD(P)H] activity"/>
    <property type="evidence" value="ECO:0007669"/>
    <property type="project" value="UniProtKB-EC"/>
</dbReference>
<dbReference type="OrthoDB" id="426882at2759"/>
<dbReference type="SUPFAM" id="SSF50022">
    <property type="entry name" value="ISP domain"/>
    <property type="match status" value="1"/>
</dbReference>
<dbReference type="PROSITE" id="PS51296">
    <property type="entry name" value="RIESKE"/>
    <property type="match status" value="1"/>
</dbReference>
<dbReference type="GO" id="GO:0008203">
    <property type="term" value="P:cholesterol metabolic process"/>
    <property type="evidence" value="ECO:0007669"/>
    <property type="project" value="InterPro"/>
</dbReference>
<dbReference type="PANTHER" id="PTHR21266:SF32">
    <property type="entry name" value="CHOLESTEROL 7-DESATURASE NVD"/>
    <property type="match status" value="1"/>
</dbReference>
<evidence type="ECO:0000256" key="8">
    <source>
        <dbReference type="ARBA" id="ARBA00023002"/>
    </source>
</evidence>
<evidence type="ECO:0000256" key="5">
    <source>
        <dbReference type="ARBA" id="ARBA00022714"/>
    </source>
</evidence>
<dbReference type="SMR" id="A0A7M7QDS7"/>
<name>A0A7M7QDS7_NASVI</name>
<comment type="catalytic activity">
    <reaction evidence="15">
        <text>cholesterol + NADH + O2 + H(+) = 7-dehydrocholesterol + NAD(+) + 2 H2O</text>
        <dbReference type="Rhea" id="RHEA:51644"/>
        <dbReference type="ChEBI" id="CHEBI:15377"/>
        <dbReference type="ChEBI" id="CHEBI:15378"/>
        <dbReference type="ChEBI" id="CHEBI:15379"/>
        <dbReference type="ChEBI" id="CHEBI:16113"/>
        <dbReference type="ChEBI" id="CHEBI:17759"/>
        <dbReference type="ChEBI" id="CHEBI:57540"/>
        <dbReference type="ChEBI" id="CHEBI:57945"/>
        <dbReference type="EC" id="1.14.19.21"/>
    </reaction>
    <physiologicalReaction direction="left-to-right" evidence="15">
        <dbReference type="Rhea" id="RHEA:51645"/>
    </physiologicalReaction>
</comment>
<dbReference type="EnsemblMetazoa" id="XM_031929266">
    <property type="protein sequence ID" value="XP_031785126"/>
    <property type="gene ID" value="LOC100119735"/>
</dbReference>
<keyword evidence="5" id="KW-0001">2Fe-2S</keyword>
<keyword evidence="7" id="KW-1133">Transmembrane helix</keyword>
<proteinExistence type="inferred from homology"/>
<organism evidence="18 19">
    <name type="scientific">Nasonia vitripennis</name>
    <name type="common">Parasitic wasp</name>
    <dbReference type="NCBI Taxonomy" id="7425"/>
    <lineage>
        <taxon>Eukaryota</taxon>
        <taxon>Metazoa</taxon>
        <taxon>Ecdysozoa</taxon>
        <taxon>Arthropoda</taxon>
        <taxon>Hexapoda</taxon>
        <taxon>Insecta</taxon>
        <taxon>Pterygota</taxon>
        <taxon>Neoptera</taxon>
        <taxon>Endopterygota</taxon>
        <taxon>Hymenoptera</taxon>
        <taxon>Apocrita</taxon>
        <taxon>Proctotrupomorpha</taxon>
        <taxon>Chalcidoidea</taxon>
        <taxon>Pteromalidae</taxon>
        <taxon>Pteromalinae</taxon>
        <taxon>Nasonia</taxon>
    </lineage>
</organism>
<evidence type="ECO:0000256" key="12">
    <source>
        <dbReference type="ARBA" id="ARBA00025712"/>
    </source>
</evidence>
<dbReference type="GO" id="GO:0051537">
    <property type="term" value="F:2 iron, 2 sulfur cluster binding"/>
    <property type="evidence" value="ECO:0007669"/>
    <property type="project" value="UniProtKB-KW"/>
</dbReference>
<keyword evidence="6" id="KW-0479">Metal-binding</keyword>
<evidence type="ECO:0000256" key="4">
    <source>
        <dbReference type="ARBA" id="ARBA00022692"/>
    </source>
</evidence>
<dbReference type="EC" id="1.14.19.21" evidence="14"/>
<evidence type="ECO:0000256" key="14">
    <source>
        <dbReference type="ARBA" id="ARBA00026095"/>
    </source>
</evidence>
<dbReference type="GO" id="GO:0046872">
    <property type="term" value="F:metal ion binding"/>
    <property type="evidence" value="ECO:0007669"/>
    <property type="project" value="UniProtKB-KW"/>
</dbReference>
<comment type="cofactor">
    <cofactor evidence="1">
        <name>Fe cation</name>
        <dbReference type="ChEBI" id="CHEBI:24875"/>
    </cofactor>
</comment>
<evidence type="ECO:0000259" key="17">
    <source>
        <dbReference type="PROSITE" id="PS51296"/>
    </source>
</evidence>
<dbReference type="UniPathway" id="UPA01020"/>
<evidence type="ECO:0000256" key="13">
    <source>
        <dbReference type="ARBA" id="ARBA00025729"/>
    </source>
</evidence>
<keyword evidence="19" id="KW-1185">Reference proteome</keyword>
<evidence type="ECO:0000256" key="15">
    <source>
        <dbReference type="ARBA" id="ARBA00047853"/>
    </source>
</evidence>
<keyword evidence="11" id="KW-0472">Membrane</keyword>
<dbReference type="Gene3D" id="2.102.10.10">
    <property type="entry name" value="Rieske [2Fe-2S] iron-sulphur domain"/>
    <property type="match status" value="1"/>
</dbReference>
<dbReference type="RefSeq" id="XP_031785126.1">
    <property type="nucleotide sequence ID" value="XM_031929266.1"/>
</dbReference>
<keyword evidence="8" id="KW-0560">Oxidoreductase</keyword>
<dbReference type="Gene3D" id="3.90.380.10">
    <property type="entry name" value="Naphthalene 1,2-dioxygenase Alpha Subunit, Chain A, domain 1"/>
    <property type="match status" value="1"/>
</dbReference>
<dbReference type="GeneID" id="100119735"/>
<evidence type="ECO:0000256" key="9">
    <source>
        <dbReference type="ARBA" id="ARBA00023004"/>
    </source>
</evidence>
<dbReference type="Pfam" id="PF00355">
    <property type="entry name" value="Rieske"/>
    <property type="match status" value="1"/>
</dbReference>
<evidence type="ECO:0000256" key="6">
    <source>
        <dbReference type="ARBA" id="ARBA00022723"/>
    </source>
</evidence>
<evidence type="ECO:0000256" key="1">
    <source>
        <dbReference type="ARBA" id="ARBA00001962"/>
    </source>
</evidence>
<dbReference type="Proteomes" id="UP000002358">
    <property type="component" value="Chromosome 4"/>
</dbReference>
<evidence type="ECO:0000256" key="2">
    <source>
        <dbReference type="ARBA" id="ARBA00004370"/>
    </source>
</evidence>
<evidence type="ECO:0000256" key="11">
    <source>
        <dbReference type="ARBA" id="ARBA00023136"/>
    </source>
</evidence>
<sequence length="409" mass="47071">MIVEFCITGAFTGLIALVYFGFFHKIAWIRDLTVTTPKSSSLMVKYRININQTIKNLPPVYPNGWFGLLDSRKLKNGQVEHVAALGQNFAVFRTESGVARVIDAFCPHLGANMAEGGKVIGEELECHFHSWRFCGESGKCTTIPYSKTVPPNIKVKVWECVEVNGVIFVWHHAENVSPYWWPEQEEKIAKYKLQYQGQNEFYINCHIQDIPENGSDWAHLGAIHSSAMLPTDMFSGMMHHTWTNISWSTKSGIFQNETPDSSFSDQEKKEKHIAQITLQHTLVLFNKFPILQLKVQARQLGPGCVEIHLQSGFGPMFIVQTVTPVQPLIHRVTHSMYAPRYMSPYSKIVLIGESIMFERDVLVWNHKKYMHKPILLSEEKTIKAYRRWYQQFYSENSPTYESCKTSLEW</sequence>
<dbReference type="PANTHER" id="PTHR21266">
    <property type="entry name" value="IRON-SULFUR DOMAIN CONTAINING PROTEIN"/>
    <property type="match status" value="1"/>
</dbReference>
<comment type="similarity">
    <text evidence="13">Belongs to the cholesterol 7-desaturase family.</text>
</comment>
<evidence type="ECO:0000256" key="10">
    <source>
        <dbReference type="ARBA" id="ARBA00023014"/>
    </source>
</evidence>
<dbReference type="InterPro" id="IPR036922">
    <property type="entry name" value="Rieske_2Fe-2S_sf"/>
</dbReference>
<evidence type="ECO:0000313" key="19">
    <source>
        <dbReference type="Proteomes" id="UP000002358"/>
    </source>
</evidence>
<comment type="subcellular location">
    <subcellularLocation>
        <location evidence="2">Membrane</location>
    </subcellularLocation>
</comment>
<dbReference type="InterPro" id="IPR045605">
    <property type="entry name" value="KshA-like_C"/>
</dbReference>
<comment type="pathway">
    <text evidence="3">Hormone biosynthesis.</text>
</comment>
<dbReference type="GO" id="GO:0016020">
    <property type="term" value="C:membrane"/>
    <property type="evidence" value="ECO:0007669"/>
    <property type="project" value="UniProtKB-SubCell"/>
</dbReference>
<evidence type="ECO:0000313" key="18">
    <source>
        <dbReference type="EnsemblMetazoa" id="XP_031785126"/>
    </source>
</evidence>
<keyword evidence="4" id="KW-0812">Transmembrane</keyword>
<feature type="domain" description="Rieske" evidence="17">
    <location>
        <begin position="65"/>
        <end position="169"/>
    </location>
</feature>
<comment type="pathway">
    <text evidence="12">Steroid hormone biosynthesis; dafachronic acid biosynthesis.</text>
</comment>
<comment type="catalytic activity">
    <reaction evidence="16">
        <text>cholesterol + NADPH + O2 + H(+) = 7-dehydrocholesterol + NADP(+) + 2 H2O</text>
        <dbReference type="Rhea" id="RHEA:45024"/>
        <dbReference type="ChEBI" id="CHEBI:15377"/>
        <dbReference type="ChEBI" id="CHEBI:15378"/>
        <dbReference type="ChEBI" id="CHEBI:15379"/>
        <dbReference type="ChEBI" id="CHEBI:16113"/>
        <dbReference type="ChEBI" id="CHEBI:17759"/>
        <dbReference type="ChEBI" id="CHEBI:57783"/>
        <dbReference type="ChEBI" id="CHEBI:58349"/>
        <dbReference type="EC" id="1.14.19.21"/>
    </reaction>
    <physiologicalReaction direction="left-to-right" evidence="16">
        <dbReference type="Rhea" id="RHEA:45025"/>
    </physiologicalReaction>
</comment>
<dbReference type="InParanoid" id="A0A7M7QDS7"/>
<dbReference type="FunCoup" id="A0A7M7QDS7">
    <property type="interactions" value="21"/>
</dbReference>
<dbReference type="SUPFAM" id="SSF55961">
    <property type="entry name" value="Bet v1-like"/>
    <property type="match status" value="1"/>
</dbReference>
<protein>
    <recommendedName>
        <fullName evidence="14">cholesterol 7-desaturase</fullName>
        <ecNumber evidence="14">1.14.19.21</ecNumber>
    </recommendedName>
</protein>
<keyword evidence="10" id="KW-0411">Iron-sulfur</keyword>
<evidence type="ECO:0000256" key="3">
    <source>
        <dbReference type="ARBA" id="ARBA00004972"/>
    </source>
</evidence>
<accession>A0A7M7QDS7</accession>
<dbReference type="KEGG" id="nvi:100119735"/>
<dbReference type="InterPro" id="IPR017941">
    <property type="entry name" value="Rieske_2Fe-2S"/>
</dbReference>